<comment type="catalytic activity">
    <reaction evidence="1">
        <text>6-hydroxymethyl-7,8-dihydropterin + ATP = (7,8-dihydropterin-6-yl)methyl diphosphate + AMP + H(+)</text>
        <dbReference type="Rhea" id="RHEA:11412"/>
        <dbReference type="ChEBI" id="CHEBI:15378"/>
        <dbReference type="ChEBI" id="CHEBI:30616"/>
        <dbReference type="ChEBI" id="CHEBI:44841"/>
        <dbReference type="ChEBI" id="CHEBI:72950"/>
        <dbReference type="ChEBI" id="CHEBI:456215"/>
        <dbReference type="EC" id="2.7.6.3"/>
    </reaction>
</comment>
<keyword evidence="4 10" id="KW-0808">Transferase</keyword>
<evidence type="ECO:0000256" key="1">
    <source>
        <dbReference type="ARBA" id="ARBA00000198"/>
    </source>
</evidence>
<dbReference type="GO" id="GO:0003848">
    <property type="term" value="F:2-amino-4-hydroxy-6-hydroxymethyldihydropteridine diphosphokinase activity"/>
    <property type="evidence" value="ECO:0007669"/>
    <property type="project" value="UniProtKB-EC"/>
</dbReference>
<evidence type="ECO:0000256" key="5">
    <source>
        <dbReference type="ARBA" id="ARBA00022741"/>
    </source>
</evidence>
<dbReference type="PANTHER" id="PTHR43071">
    <property type="entry name" value="2-AMINO-4-HYDROXY-6-HYDROXYMETHYLDIHYDROPTERIDINE PYROPHOSPHOKINASE"/>
    <property type="match status" value="1"/>
</dbReference>
<dbReference type="AlphaFoldDB" id="A0A9X7W0E9"/>
<dbReference type="RefSeq" id="WP_206657297.1">
    <property type="nucleotide sequence ID" value="NZ_CP071182.1"/>
</dbReference>
<evidence type="ECO:0000313" key="10">
    <source>
        <dbReference type="EMBL" id="QSO47955.1"/>
    </source>
</evidence>
<comment type="pathway">
    <text evidence="2">Cofactor biosynthesis; tetrahydrofolate biosynthesis; 2-amino-4-hydroxy-6-hydroxymethyl-7,8-dihydropteridine diphosphate from 7,8-dihydroneopterin triphosphate: step 4/4.</text>
</comment>
<evidence type="ECO:0000256" key="8">
    <source>
        <dbReference type="ARBA" id="ARBA00022909"/>
    </source>
</evidence>
<evidence type="ECO:0000256" key="7">
    <source>
        <dbReference type="ARBA" id="ARBA00022840"/>
    </source>
</evidence>
<dbReference type="Pfam" id="PF01288">
    <property type="entry name" value="HPPK"/>
    <property type="match status" value="1"/>
</dbReference>
<dbReference type="KEGG" id="afx:JZ786_02670"/>
<accession>A0A9X7W0E9</accession>
<evidence type="ECO:0000259" key="9">
    <source>
        <dbReference type="Pfam" id="PF01288"/>
    </source>
</evidence>
<dbReference type="SUPFAM" id="SSF55083">
    <property type="entry name" value="6-hydroxymethyl-7,8-dihydropterin pyrophosphokinase, HPPK"/>
    <property type="match status" value="1"/>
</dbReference>
<reference evidence="10 11" key="1">
    <citation type="submission" date="2021-02" db="EMBL/GenBank/DDBJ databases">
        <title>Alicyclobacillus curvatus sp. nov. and Alicyclobacillus mengziensis sp. nov., two acidophilic bacteria isolated from acid mine drainage.</title>
        <authorList>
            <person name="Huang Y."/>
        </authorList>
    </citation>
    <scope>NUCLEOTIDE SEQUENCE [LARGE SCALE GENOMIC DNA]</scope>
    <source>
        <strain evidence="10 11">S30H14</strain>
    </source>
</reference>
<evidence type="ECO:0000313" key="11">
    <source>
        <dbReference type="Proteomes" id="UP000663505"/>
    </source>
</evidence>
<dbReference type="PANTHER" id="PTHR43071:SF1">
    <property type="entry name" value="2-AMINO-4-HYDROXY-6-HYDROXYMETHYLDIHYDROPTERIDINE PYROPHOSPHOKINASE"/>
    <property type="match status" value="1"/>
</dbReference>
<dbReference type="EMBL" id="CP071182">
    <property type="protein sequence ID" value="QSO47955.1"/>
    <property type="molecule type" value="Genomic_DNA"/>
</dbReference>
<protein>
    <recommendedName>
        <fullName evidence="3">2-amino-4-hydroxy-6-hydroxymethyldihydropteridine diphosphokinase</fullName>
        <ecNumber evidence="3">2.7.6.3</ecNumber>
    </recommendedName>
</protein>
<keyword evidence="11" id="KW-1185">Reference proteome</keyword>
<dbReference type="GO" id="GO:0046656">
    <property type="term" value="P:folic acid biosynthetic process"/>
    <property type="evidence" value="ECO:0007669"/>
    <property type="project" value="UniProtKB-KW"/>
</dbReference>
<name>A0A9X7W0E9_9BACL</name>
<dbReference type="CDD" id="cd00483">
    <property type="entry name" value="HPPK"/>
    <property type="match status" value="1"/>
</dbReference>
<feature type="domain" description="7,8-dihydro-6-hydroxymethylpterin-pyrophosphokinase" evidence="9">
    <location>
        <begin position="37"/>
        <end position="165"/>
    </location>
</feature>
<dbReference type="GO" id="GO:0016301">
    <property type="term" value="F:kinase activity"/>
    <property type="evidence" value="ECO:0007669"/>
    <property type="project" value="UniProtKB-KW"/>
</dbReference>
<dbReference type="GO" id="GO:0005524">
    <property type="term" value="F:ATP binding"/>
    <property type="evidence" value="ECO:0007669"/>
    <property type="project" value="UniProtKB-KW"/>
</dbReference>
<organism evidence="10 11">
    <name type="scientific">Alicyclobacillus mengziensis</name>
    <dbReference type="NCBI Taxonomy" id="2931921"/>
    <lineage>
        <taxon>Bacteria</taxon>
        <taxon>Bacillati</taxon>
        <taxon>Bacillota</taxon>
        <taxon>Bacilli</taxon>
        <taxon>Bacillales</taxon>
        <taxon>Alicyclobacillaceae</taxon>
        <taxon>Alicyclobacillus</taxon>
    </lineage>
</organism>
<evidence type="ECO:0000256" key="6">
    <source>
        <dbReference type="ARBA" id="ARBA00022777"/>
    </source>
</evidence>
<proteinExistence type="predicted"/>
<gene>
    <name evidence="10" type="primary">folK</name>
    <name evidence="10" type="ORF">JZ786_02670</name>
</gene>
<evidence type="ECO:0000256" key="4">
    <source>
        <dbReference type="ARBA" id="ARBA00022679"/>
    </source>
</evidence>
<dbReference type="EC" id="2.7.6.3" evidence="3"/>
<dbReference type="Proteomes" id="UP000663505">
    <property type="component" value="Chromosome"/>
</dbReference>
<dbReference type="NCBIfam" id="TIGR01498">
    <property type="entry name" value="folK"/>
    <property type="match status" value="1"/>
</dbReference>
<dbReference type="InterPro" id="IPR035907">
    <property type="entry name" value="Hppk_sf"/>
</dbReference>
<keyword evidence="5" id="KW-0547">Nucleotide-binding</keyword>
<keyword evidence="6" id="KW-0418">Kinase</keyword>
<keyword evidence="7" id="KW-0067">ATP-binding</keyword>
<keyword evidence="8" id="KW-0289">Folate biosynthesis</keyword>
<evidence type="ECO:0000256" key="2">
    <source>
        <dbReference type="ARBA" id="ARBA00005051"/>
    </source>
</evidence>
<evidence type="ECO:0000256" key="3">
    <source>
        <dbReference type="ARBA" id="ARBA00013253"/>
    </source>
</evidence>
<dbReference type="InterPro" id="IPR000550">
    <property type="entry name" value="Hppk"/>
</dbReference>
<dbReference type="Gene3D" id="3.30.70.560">
    <property type="entry name" value="7,8-Dihydro-6-hydroxymethylpterin-pyrophosphokinase HPPK"/>
    <property type="match status" value="1"/>
</dbReference>
<sequence>MINDKGVDAGTSGTGLPAASTYTDCHGRLAGRPITVYVALGSNVGRRIHHLADGVHALSLLAVDGLVRCSAVYETDPVGYLNQGPFLNMAACLSVTLSAHDLLSKLLEIETSAGRVRTIPSGPRTLDLDILLFGKETIHDSRLQVPHPRMQTRAFVLCPLADLAPQLVLEGGRSVQSVADELSQKGGIHYVGRFW</sequence>